<evidence type="ECO:0000313" key="2">
    <source>
        <dbReference type="Proteomes" id="UP001180020"/>
    </source>
</evidence>
<accession>A0AAV9E4P8</accession>
<evidence type="ECO:0000313" key="1">
    <source>
        <dbReference type="EMBL" id="KAK1308086.1"/>
    </source>
</evidence>
<proteinExistence type="predicted"/>
<dbReference type="PANTHER" id="PTHR36617:SF15">
    <property type="entry name" value="REVERSE TRANSCRIPTASE ZINC-BINDING DOMAIN-CONTAINING PROTEIN"/>
    <property type="match status" value="1"/>
</dbReference>
<gene>
    <name evidence="1" type="ORF">QJS10_CPA09g01154</name>
</gene>
<organism evidence="1 2">
    <name type="scientific">Acorus calamus</name>
    <name type="common">Sweet flag</name>
    <dbReference type="NCBI Taxonomy" id="4465"/>
    <lineage>
        <taxon>Eukaryota</taxon>
        <taxon>Viridiplantae</taxon>
        <taxon>Streptophyta</taxon>
        <taxon>Embryophyta</taxon>
        <taxon>Tracheophyta</taxon>
        <taxon>Spermatophyta</taxon>
        <taxon>Magnoliopsida</taxon>
        <taxon>Liliopsida</taxon>
        <taxon>Acoraceae</taxon>
        <taxon>Acorus</taxon>
    </lineage>
</organism>
<protein>
    <recommendedName>
        <fullName evidence="3">Reverse transcriptase zinc-binding domain-containing protein</fullName>
    </recommendedName>
</protein>
<reference evidence="1" key="2">
    <citation type="submission" date="2023-06" db="EMBL/GenBank/DDBJ databases">
        <authorList>
            <person name="Ma L."/>
            <person name="Liu K.-W."/>
            <person name="Li Z."/>
            <person name="Hsiao Y.-Y."/>
            <person name="Qi Y."/>
            <person name="Fu T."/>
            <person name="Tang G."/>
            <person name="Zhang D."/>
            <person name="Sun W.-H."/>
            <person name="Liu D.-K."/>
            <person name="Li Y."/>
            <person name="Chen G.-Z."/>
            <person name="Liu X.-D."/>
            <person name="Liao X.-Y."/>
            <person name="Jiang Y.-T."/>
            <person name="Yu X."/>
            <person name="Hao Y."/>
            <person name="Huang J."/>
            <person name="Zhao X.-W."/>
            <person name="Ke S."/>
            <person name="Chen Y.-Y."/>
            <person name="Wu W.-L."/>
            <person name="Hsu J.-L."/>
            <person name="Lin Y.-F."/>
            <person name="Huang M.-D."/>
            <person name="Li C.-Y."/>
            <person name="Huang L."/>
            <person name="Wang Z.-W."/>
            <person name="Zhao X."/>
            <person name="Zhong W.-Y."/>
            <person name="Peng D.-H."/>
            <person name="Ahmad S."/>
            <person name="Lan S."/>
            <person name="Zhang J.-S."/>
            <person name="Tsai W.-C."/>
            <person name="Van De Peer Y."/>
            <person name="Liu Z.-J."/>
        </authorList>
    </citation>
    <scope>NUCLEOTIDE SEQUENCE</scope>
    <source>
        <strain evidence="1">CP</strain>
        <tissue evidence="1">Leaves</tissue>
    </source>
</reference>
<name>A0AAV9E4P8_ACOCL</name>
<dbReference type="EMBL" id="JAUJYO010000009">
    <property type="protein sequence ID" value="KAK1308086.1"/>
    <property type="molecule type" value="Genomic_DNA"/>
</dbReference>
<dbReference type="AlphaFoldDB" id="A0AAV9E4P8"/>
<sequence length="118" mass="13531">MLAKWVWKFSDPQNAVWRIVVSGGLQGRRRRLLSLPKPSRCSSSVCKMINRLGSPMLSVISWRLGKGDRIRFWTFHWCGLGPLMKVYPDLFEIASNKDGMVREFWSASEHGGGRTIHL</sequence>
<dbReference type="PANTHER" id="PTHR36617">
    <property type="entry name" value="PROTEIN, PUTATIVE-RELATED"/>
    <property type="match status" value="1"/>
</dbReference>
<dbReference type="Proteomes" id="UP001180020">
    <property type="component" value="Unassembled WGS sequence"/>
</dbReference>
<evidence type="ECO:0008006" key="3">
    <source>
        <dbReference type="Google" id="ProtNLM"/>
    </source>
</evidence>
<comment type="caution">
    <text evidence="1">The sequence shown here is derived from an EMBL/GenBank/DDBJ whole genome shotgun (WGS) entry which is preliminary data.</text>
</comment>
<keyword evidence="2" id="KW-1185">Reference proteome</keyword>
<reference evidence="1" key="1">
    <citation type="journal article" date="2023" name="Nat. Commun.">
        <title>Diploid and tetraploid genomes of Acorus and the evolution of monocots.</title>
        <authorList>
            <person name="Ma L."/>
            <person name="Liu K.W."/>
            <person name="Li Z."/>
            <person name="Hsiao Y.Y."/>
            <person name="Qi Y."/>
            <person name="Fu T."/>
            <person name="Tang G.D."/>
            <person name="Zhang D."/>
            <person name="Sun W.H."/>
            <person name="Liu D.K."/>
            <person name="Li Y."/>
            <person name="Chen G.Z."/>
            <person name="Liu X.D."/>
            <person name="Liao X.Y."/>
            <person name="Jiang Y.T."/>
            <person name="Yu X."/>
            <person name="Hao Y."/>
            <person name="Huang J."/>
            <person name="Zhao X.W."/>
            <person name="Ke S."/>
            <person name="Chen Y.Y."/>
            <person name="Wu W.L."/>
            <person name="Hsu J.L."/>
            <person name="Lin Y.F."/>
            <person name="Huang M.D."/>
            <person name="Li C.Y."/>
            <person name="Huang L."/>
            <person name="Wang Z.W."/>
            <person name="Zhao X."/>
            <person name="Zhong W.Y."/>
            <person name="Peng D.H."/>
            <person name="Ahmad S."/>
            <person name="Lan S."/>
            <person name="Zhang J.S."/>
            <person name="Tsai W.C."/>
            <person name="Van de Peer Y."/>
            <person name="Liu Z.J."/>
        </authorList>
    </citation>
    <scope>NUCLEOTIDE SEQUENCE</scope>
    <source>
        <strain evidence="1">CP</strain>
    </source>
</reference>